<keyword evidence="8" id="KW-0067">ATP-binding</keyword>
<accession>A0A7H0DGL5</accession>
<keyword evidence="9" id="KW-1133">Transmembrane helix</keyword>
<keyword evidence="5" id="KW-0150">Chloroplast</keyword>
<feature type="transmembrane region" description="Helical" evidence="9">
    <location>
        <begin position="1274"/>
        <end position="1296"/>
    </location>
</feature>
<dbReference type="InterPro" id="IPR056777">
    <property type="entry name" value="Ycf2_N"/>
</dbReference>
<organism evidence="11">
    <name type="scientific">Cuscuta africana</name>
    <dbReference type="NCBI Taxonomy" id="413235"/>
    <lineage>
        <taxon>Eukaryota</taxon>
        <taxon>Viridiplantae</taxon>
        <taxon>Streptophyta</taxon>
        <taxon>Embryophyta</taxon>
        <taxon>Tracheophyta</taxon>
        <taxon>Spermatophyta</taxon>
        <taxon>Magnoliopsida</taxon>
        <taxon>eudicotyledons</taxon>
        <taxon>Gunneridae</taxon>
        <taxon>Pentapetalae</taxon>
        <taxon>asterids</taxon>
        <taxon>lamiids</taxon>
        <taxon>Solanales</taxon>
        <taxon>Convolvulaceae</taxon>
        <taxon>Cuscuteae</taxon>
        <taxon>Cuscuta</taxon>
        <taxon>Cuscuta subgen. Pachystigma</taxon>
    </lineage>
</organism>
<dbReference type="GeneID" id="62631184"/>
<dbReference type="RefSeq" id="YP_009994350.1">
    <property type="nucleotide sequence ID" value="NC_052870.1"/>
</dbReference>
<dbReference type="GeneID" id="62631174"/>
<comment type="function">
    <text evidence="1">Probable ATPase of unknown function. Its presence in a non-photosynthetic plant (Epifagus virginiana) and experiments in tobacco indicate that it has an essential function which is probably not related to photosynthesis.</text>
</comment>
<protein>
    <recommendedName>
        <fullName evidence="4">Protein Ycf2</fullName>
    </recommendedName>
</protein>
<evidence type="ECO:0000256" key="3">
    <source>
        <dbReference type="ARBA" id="ARBA00009361"/>
    </source>
</evidence>
<evidence type="ECO:0000256" key="1">
    <source>
        <dbReference type="ARBA" id="ARBA00002329"/>
    </source>
</evidence>
<evidence type="ECO:0000259" key="10">
    <source>
        <dbReference type="Pfam" id="PF05695"/>
    </source>
</evidence>
<evidence type="ECO:0000256" key="8">
    <source>
        <dbReference type="ARBA" id="ARBA00022840"/>
    </source>
</evidence>
<evidence type="ECO:0000256" key="9">
    <source>
        <dbReference type="SAM" id="Phobius"/>
    </source>
</evidence>
<comment type="similarity">
    <text evidence="3">Belongs to the Ycf2 family.</text>
</comment>
<dbReference type="EMBL" id="MN464179">
    <property type="protein sequence ID" value="QNP08475.1"/>
    <property type="molecule type" value="Genomic_DNA"/>
</dbReference>
<evidence type="ECO:0000313" key="11">
    <source>
        <dbReference type="EMBL" id="QNP08475.1"/>
    </source>
</evidence>
<evidence type="ECO:0000256" key="6">
    <source>
        <dbReference type="ARBA" id="ARBA00022640"/>
    </source>
</evidence>
<dbReference type="PANTHER" id="PTHR33078">
    <property type="entry name" value="PROTEIN YCF2-RELATED"/>
    <property type="match status" value="1"/>
</dbReference>
<feature type="domain" description="Ycf2 N-terminal" evidence="10">
    <location>
        <begin position="1"/>
        <end position="746"/>
    </location>
</feature>
<keyword evidence="9" id="KW-0812">Transmembrane</keyword>
<gene>
    <name evidence="11" type="primary">ycf2</name>
</gene>
<geneLocation type="plastid" evidence="11"/>
<dbReference type="GO" id="GO:0005524">
    <property type="term" value="F:ATP binding"/>
    <property type="evidence" value="ECO:0007669"/>
    <property type="project" value="UniProtKB-KW"/>
</dbReference>
<keyword evidence="9" id="KW-0472">Membrane</keyword>
<feature type="domain" description="Ycf2 N-terminal" evidence="10">
    <location>
        <begin position="846"/>
        <end position="1390"/>
    </location>
</feature>
<evidence type="ECO:0000256" key="5">
    <source>
        <dbReference type="ARBA" id="ARBA00022528"/>
    </source>
</evidence>
<dbReference type="RefSeq" id="YP_009994403.1">
    <property type="nucleotide sequence ID" value="NC_052870.1"/>
</dbReference>
<evidence type="ECO:0000256" key="2">
    <source>
        <dbReference type="ARBA" id="ARBA00004470"/>
    </source>
</evidence>
<reference evidence="11" key="1">
    <citation type="journal article" date="2020" name="Bot. J. Linn. Soc.">
        <title>Reconstructing plastome evolution across the phylogenetic backbone of the parasitic plant genus Cuscuta (Convolvulaceae).</title>
        <authorList>
            <person name="Banerjee A."/>
            <person name="Stefanovic S."/>
        </authorList>
    </citation>
    <scope>NUCLEOTIDE SEQUENCE</scope>
</reference>
<feature type="transmembrane region" description="Helical" evidence="9">
    <location>
        <begin position="74"/>
        <end position="94"/>
    </location>
</feature>
<comment type="subcellular location">
    <subcellularLocation>
        <location evidence="2">Plastid</location>
        <location evidence="2">Chloroplast stroma</location>
    </subcellularLocation>
</comment>
<name>A0A7H0DGL5_9ASTE</name>
<evidence type="ECO:0000256" key="7">
    <source>
        <dbReference type="ARBA" id="ARBA00022741"/>
    </source>
</evidence>
<feature type="transmembrane region" description="Helical" evidence="9">
    <location>
        <begin position="864"/>
        <end position="884"/>
    </location>
</feature>
<dbReference type="PANTHER" id="PTHR33078:SF92">
    <property type="entry name" value="PROTEIN YCF2"/>
    <property type="match status" value="1"/>
</dbReference>
<proteinExistence type="inferred from homology"/>
<keyword evidence="6 11" id="KW-0934">Plastid</keyword>
<dbReference type="EMBL" id="MN464179">
    <property type="protein sequence ID" value="QNP08474.1"/>
    <property type="molecule type" value="Genomic_DNA"/>
</dbReference>
<evidence type="ECO:0000256" key="4">
    <source>
        <dbReference type="ARBA" id="ARBA00018950"/>
    </source>
</evidence>
<dbReference type="GO" id="GO:0009570">
    <property type="term" value="C:chloroplast stroma"/>
    <property type="evidence" value="ECO:0007669"/>
    <property type="project" value="UniProtKB-SubCell"/>
</dbReference>
<dbReference type="Pfam" id="PF05695">
    <property type="entry name" value="Ycf2"/>
    <property type="match status" value="2"/>
</dbReference>
<sequence length="1574" mass="187287">MKKRQGKLWIIELKEIMREINRSQYFLDSWTQLNSVGSFFHIFFRQERFLKLFDPRILSLLLSRNFPGSTRNRYFNIKIKGVLFFVVGILIYRLNNQNMVAIKSFYLRGLLPIPLNCTGSKKDPLKQASGFSNINKLSVLLLSCPTGKVKNLSKSFLLNPKATNANEVIPITKGGSSPESNWGSQWWRDFIGQKGTASFNEMLAGMDILFKENSSQYIEFPFVYYLDDLTQKESDWNRFFMGKVENRTNFNSEPVVKRFGKSSISYLMSAFYEKRTQERLESTIQSSRIEHVSDLFWIKRGTFSLQTCAQFHMWQFYQDLFFSWDNFRPESYFFWSNVWLNKERFFSKGRNIWSNLQYDFIRSRYSFVDVMNSSELQRFADKPRELVDFIRNEDSEYCALMNQSEIKQRKERSSYSDPSFVKTERKEIKSERFPKKRLSGYSRLFQFFTEREKQRIFHWFPEEIQNDQGNATRFVYSFCSDRWSELYMASTPTERSTRDLKFSKKPLFFDRRAENKEILNLLKIILYLKQTVLIHSMSSDPEIESFNFKKNPLFYLVLRFHFELEELLQERADLFTLSLTEPDPVYQKGFFFYLNIHLDGSGFEKTKLLNEVFNGRTEWTNQSLWVMSPILFRYQERYLENDYLSFFQRVRQNWVWIYCENVLIDIKKKMVVFTINMKNRMEAINYYQWIPNRIQIQESLYVDLKRNLLNSFTQKFPYRIHRMKGDEKGTTLLNSRTRMNYIRKQNYASRYKRSNGRTSFQEHLEQLLSEQKSFFQVDFLKLKGDFEVQKGRFQILFGQLRISITKKWIDWLEVRKNVEKKVQKNVYKLIPFLLAKLSKSLRSFFLPQSLRFFFTKVLRFVTKWLFFLSNSLLFSCVSFGNTPIQRDKIYISELKGPNGQLDNQLLESRGFKIVFLKKLNPFVLEESGTSNFVINGATRSPFGLNQIPKRMIDSLHTGKKSFYQNDFDFFKIFHDKENCLNSCNPFQRSSLISSFYKTNRLRFLNHPHHFGLYFNTRFPFSVERVFNTNSYFLYGQFLNIWFFRNQMGSLRGGKKEHLVRGRGTISPIESQVHNTQSFCQNEGQEFNQVDPVIRRAVYSIIDTSATPLTEAQIVTLEGTYCKPFSDINRNLYDSEENNFYEYPNFISKMGLIHTPCSENFLSSEKNKKQGRIYKTFERESFFSILSDKWNRLQIYMPSFFTLTGYKYINLIFSDLVSILSSRVSIFQDLFDLSWRILQINFWKLPFFSRKEISNKWIHYVLLSKEMIHRKSKLFTFYLNLFFVIVAVYRVTMQLLFVSRALSKLNTEFKRLNSFMSSSSMIEFRKLLDKYPMSETKDFWLTNRIVVVREQLVYFLQKMQGFVFGVNKRTLRYFKKKNVNLNVIDMITPMAVSIHHTRHLTHISSKSKAIYSLIRKIENVNGDWIDDQIESWIANRDSIHEEERKFLVQLCALTTEEKFLLSLTYSDHLAKNNFSYKISEQPGAIYVRNLVDIHQKHLMNYEFNTSKLAERRIFLAHSQTITYSKTSYGANSFHFPAHGKPFSLRLDLSPSRGILLIGSIGTGRSYLVKYLATNS</sequence>
<keyword evidence="7" id="KW-0547">Nucleotide-binding</keyword>